<dbReference type="PANTHER" id="PTHR46407">
    <property type="entry name" value="OS02G0208700 PROTEIN"/>
    <property type="match status" value="1"/>
</dbReference>
<protein>
    <submittedName>
        <fullName evidence="1">Putative kelch-type beta propeller, galactose oxidase, beta-propeller</fullName>
    </submittedName>
</protein>
<dbReference type="GO" id="GO:2000762">
    <property type="term" value="P:regulation of phenylpropanoid metabolic process"/>
    <property type="evidence" value="ECO:0007669"/>
    <property type="project" value="InterPro"/>
</dbReference>
<evidence type="ECO:0000313" key="2">
    <source>
        <dbReference type="Proteomes" id="UP000238479"/>
    </source>
</evidence>
<dbReference type="Gene3D" id="2.120.10.80">
    <property type="entry name" value="Kelch-type beta propeller"/>
    <property type="match status" value="1"/>
</dbReference>
<dbReference type="Gramene" id="PRQ50828">
    <property type="protein sequence ID" value="PRQ50828"/>
    <property type="gene ID" value="RchiOBHm_Chr2g0137541"/>
</dbReference>
<reference evidence="1 2" key="1">
    <citation type="journal article" date="2018" name="Nat. Genet.">
        <title>The Rosa genome provides new insights in the design of modern roses.</title>
        <authorList>
            <person name="Bendahmane M."/>
        </authorList>
    </citation>
    <scope>NUCLEOTIDE SEQUENCE [LARGE SCALE GENOMIC DNA]</scope>
    <source>
        <strain evidence="2">cv. Old Blush</strain>
    </source>
</reference>
<dbReference type="AlphaFoldDB" id="A0A2P6RWM7"/>
<keyword evidence="2" id="KW-1185">Reference proteome</keyword>
<name>A0A2P6RWM7_ROSCH</name>
<comment type="caution">
    <text evidence="1">The sequence shown here is derived from an EMBL/GenBank/DDBJ whole genome shotgun (WGS) entry which is preliminary data.</text>
</comment>
<dbReference type="SMART" id="SM00612">
    <property type="entry name" value="Kelch"/>
    <property type="match status" value="2"/>
</dbReference>
<sequence>MVQARVPPNQGVFKCLKEPLYRFTVCEPDSGDWGEFPPISVFPGGSLPMFCQFAAVGTNLVVVGGLDPVTWASCKSVFVYNFMTATWRRGTDMPGGSRTFFGCASDSNRMVFVAGGHDGEKNALRSAMAYDVAKDEWILLPNMERECDECKVVFQHGKLHVIGGYCTEMQGRFERSAETFDTSTWQWDCVQEDFLQISMCPRTCVAGDDGATYMCCDGNVIKQTCGLWQTVAELPAHVRNPASLTAWHGKLLVIGCAGFGEPHMAYMFNLENHTWSKVDTPEKYSGHVQSSCYLEI</sequence>
<organism evidence="1 2">
    <name type="scientific">Rosa chinensis</name>
    <name type="common">China rose</name>
    <dbReference type="NCBI Taxonomy" id="74649"/>
    <lineage>
        <taxon>Eukaryota</taxon>
        <taxon>Viridiplantae</taxon>
        <taxon>Streptophyta</taxon>
        <taxon>Embryophyta</taxon>
        <taxon>Tracheophyta</taxon>
        <taxon>Spermatophyta</taxon>
        <taxon>Magnoliopsida</taxon>
        <taxon>eudicotyledons</taxon>
        <taxon>Gunneridae</taxon>
        <taxon>Pentapetalae</taxon>
        <taxon>rosids</taxon>
        <taxon>fabids</taxon>
        <taxon>Rosales</taxon>
        <taxon>Rosaceae</taxon>
        <taxon>Rosoideae</taxon>
        <taxon>Rosoideae incertae sedis</taxon>
        <taxon>Rosa</taxon>
    </lineage>
</organism>
<proteinExistence type="predicted"/>
<dbReference type="PANTHER" id="PTHR46407:SF3">
    <property type="entry name" value="OS02G0208700 PROTEIN"/>
    <property type="match status" value="1"/>
</dbReference>
<dbReference type="Pfam" id="PF01344">
    <property type="entry name" value="Kelch_1"/>
    <property type="match status" value="3"/>
</dbReference>
<evidence type="ECO:0000313" key="1">
    <source>
        <dbReference type="EMBL" id="PRQ50828.1"/>
    </source>
</evidence>
<dbReference type="InterPro" id="IPR006652">
    <property type="entry name" value="Kelch_1"/>
</dbReference>
<accession>A0A2P6RWM7</accession>
<gene>
    <name evidence="1" type="ORF">RchiOBHm_Chr2g0137541</name>
</gene>
<dbReference type="InterPro" id="IPR015915">
    <property type="entry name" value="Kelch-typ_b-propeller"/>
</dbReference>
<dbReference type="GO" id="GO:0080037">
    <property type="term" value="P:negative regulation of cytokinin-activated signaling pathway"/>
    <property type="evidence" value="ECO:0007669"/>
    <property type="project" value="InterPro"/>
</dbReference>
<dbReference type="Proteomes" id="UP000238479">
    <property type="component" value="Chromosome 2"/>
</dbReference>
<dbReference type="InterPro" id="IPR044595">
    <property type="entry name" value="KMD1-4"/>
</dbReference>
<dbReference type="OMA" id="STWQWDQ"/>
<dbReference type="EMBL" id="PDCK01000040">
    <property type="protein sequence ID" value="PRQ50828.1"/>
    <property type="molecule type" value="Genomic_DNA"/>
</dbReference>
<dbReference type="SUPFAM" id="SSF117281">
    <property type="entry name" value="Kelch motif"/>
    <property type="match status" value="1"/>
</dbReference>